<dbReference type="GO" id="GO:0031267">
    <property type="term" value="F:small GTPase binding"/>
    <property type="evidence" value="ECO:0007669"/>
    <property type="project" value="InterPro"/>
</dbReference>
<dbReference type="Pfam" id="PF03810">
    <property type="entry name" value="IBN_N"/>
    <property type="match status" value="1"/>
</dbReference>
<feature type="domain" description="Importin N-terminal" evidence="2">
    <location>
        <begin position="27"/>
        <end position="97"/>
    </location>
</feature>
<gene>
    <name evidence="3" type="primary">TBLA0A06770</name>
    <name evidence="3" type="ORF">TBLA_0A06770</name>
</gene>
<keyword evidence="1" id="KW-0472">Membrane</keyword>
<dbReference type="Pfam" id="PF24139">
    <property type="entry name" value="TPR_TNPO3_IPO13_4th"/>
    <property type="match status" value="1"/>
</dbReference>
<dbReference type="GO" id="GO:0005634">
    <property type="term" value="C:nucleus"/>
    <property type="evidence" value="ECO:0007669"/>
    <property type="project" value="EnsemblFungi"/>
</dbReference>
<feature type="transmembrane region" description="Helical" evidence="1">
    <location>
        <begin position="991"/>
        <end position="1012"/>
    </location>
</feature>
<dbReference type="InterPro" id="IPR011989">
    <property type="entry name" value="ARM-like"/>
</dbReference>
<dbReference type="SUPFAM" id="SSF48371">
    <property type="entry name" value="ARM repeat"/>
    <property type="match status" value="1"/>
</dbReference>
<organism evidence="3 4">
    <name type="scientific">Henningerozyma blattae (strain ATCC 34711 / CBS 6284 / DSM 70876 / NBRC 10599 / NRRL Y-10934 / UCD 77-7)</name>
    <name type="common">Yeast</name>
    <name type="synonym">Tetrapisispora blattae</name>
    <dbReference type="NCBI Taxonomy" id="1071380"/>
    <lineage>
        <taxon>Eukaryota</taxon>
        <taxon>Fungi</taxon>
        <taxon>Dikarya</taxon>
        <taxon>Ascomycota</taxon>
        <taxon>Saccharomycotina</taxon>
        <taxon>Saccharomycetes</taxon>
        <taxon>Saccharomycetales</taxon>
        <taxon>Saccharomycetaceae</taxon>
        <taxon>Henningerozyma</taxon>
    </lineage>
</organism>
<protein>
    <recommendedName>
        <fullName evidence="2">Importin N-terminal domain-containing protein</fullName>
    </recommendedName>
</protein>
<evidence type="ECO:0000256" key="1">
    <source>
        <dbReference type="SAM" id="Phobius"/>
    </source>
</evidence>
<dbReference type="InterPro" id="IPR051345">
    <property type="entry name" value="Importin_beta-like_NTR"/>
</dbReference>
<dbReference type="STRING" id="1071380.I2GWG7"/>
<keyword evidence="4" id="KW-1185">Reference proteome</keyword>
<dbReference type="FunCoup" id="I2GWG7">
    <property type="interactions" value="1300"/>
</dbReference>
<dbReference type="PROSITE" id="PS50166">
    <property type="entry name" value="IMPORTIN_B_NT"/>
    <property type="match status" value="1"/>
</dbReference>
<dbReference type="AlphaFoldDB" id="I2GWG7"/>
<keyword evidence="1" id="KW-1133">Transmembrane helix</keyword>
<dbReference type="SMART" id="SM00913">
    <property type="entry name" value="IBN_N"/>
    <property type="match status" value="1"/>
</dbReference>
<dbReference type="GO" id="GO:0035719">
    <property type="term" value="P:tRNA import into nucleus"/>
    <property type="evidence" value="ECO:0007669"/>
    <property type="project" value="EnsemblFungi"/>
</dbReference>
<sequence>MSYQLIDIQNALTAISSSISQQEKNISLNLLEDFQKSMDAWKICINILLDTTLSQQTDLKMFASQTLRNKVTYDLSQLTDSNNITSFKDNLLNIIISYGNNTDHSTKLILVQLNVALARLAIQFIDWKNPMQEIISILNPYPSILLSFLKILPEETLDLGSYPLTQAEFDSRINELVTMISNDVLHFLLSTIESLTSNGLSLDQIFKCFASWSFEFEIDTLLSLQSLLSLLFTTLSQASALEDSNILDAATDCLCNILRETREVQNEQLIMPLYENLVALQNSILPTLLSTDSITLPDVIDDDIIGNFTRIFVEAAEAWAIFIAKSPEIYQQLVTIVLMLTCKVQDLDIVSYTFPFWFSLKQSLVLPRYSASKTAYTPTFISLINGIINHLQYPLDSFSTLEEEDKFKDFRYSMGDVLKDCTAVVGTANALNQPFMRLNDNSKSNSNWQYFEAPLFSLRTMAQEVSLSENNLIPKILYLICNATTTVSDKTQSPLIHPKIRYATTLVLGRYTEWAAKHPELLELQLNYIFQNFSEFNNDKELMIASSHSLMYFCTDCSSLLINYLSQLIDFYFNVENIIDIESNFELCQGLSSVLQKQSTELLPSYFQKLIDNILKNLNSLTKDWSDNSQDNNIAHKIADKIDLIFALFEDLKPKNDFTVNLDEPILPQIEFIWSTLKTLLVDLNGQANETILERSTKLLRRLIEKYHVYIQNILPSIMEFLVEGYSQTGFGSFLWCSGSLIACYGDEESLPISKEIRNAVWEFSLSQCNTFLINFEKIQKSELNNFYEMIMDFFAMCSDLLMFYPGEFINSNDSILLTNIFDIALGSVTHLENFDSYLFILRFMDDIISWGFKTPPISTLTIEVVPQSWREQILQKLIVMRGLNLTKTLFQGLLTNFHVNAQSDAVSCLVKSFRLATELNNNDPSVCISWVNEGVIKELHDVTPSEIENLNNSVIRGLNKKITEKLEKVSNRLSIGISEDMFPETQLKFLLLKSFFLFIIIIQFVCSITTINTSYYPYYL</sequence>
<reference evidence="3 4" key="1">
    <citation type="journal article" date="2011" name="Proc. Natl. Acad. Sci. U.S.A.">
        <title>Evolutionary erosion of yeast sex chromosomes by mating-type switching accidents.</title>
        <authorList>
            <person name="Gordon J.L."/>
            <person name="Armisen D."/>
            <person name="Proux-Wera E."/>
            <person name="Oheigeartaigh S.S."/>
            <person name="Byrne K.P."/>
            <person name="Wolfe K.H."/>
        </authorList>
    </citation>
    <scope>NUCLEOTIDE SEQUENCE [LARGE SCALE GENOMIC DNA]</scope>
    <source>
        <strain evidence="4">ATCC 34711 / CBS 6284 / DSM 70876 / NBRC 10599 / NRRL Y-10934 / UCD 77-7</strain>
    </source>
</reference>
<dbReference type="Gene3D" id="1.25.10.10">
    <property type="entry name" value="Leucine-rich Repeat Variant"/>
    <property type="match status" value="1"/>
</dbReference>
<dbReference type="Pfam" id="PF24140">
    <property type="entry name" value="TPR_TNPO3_IPO13_3rd"/>
    <property type="match status" value="1"/>
</dbReference>
<dbReference type="InterPro" id="IPR057942">
    <property type="entry name" value="TPR_TNPO3_IPO13_3rd"/>
</dbReference>
<dbReference type="PANTHER" id="PTHR12363">
    <property type="entry name" value="TRANSPORTIN 3 AND IMPORTIN 13"/>
    <property type="match status" value="1"/>
</dbReference>
<dbReference type="InterPro" id="IPR013598">
    <property type="entry name" value="Exportin-1/Importin-b-like"/>
</dbReference>
<dbReference type="Pfam" id="PF08389">
    <property type="entry name" value="Xpo1"/>
    <property type="match status" value="1"/>
</dbReference>
<dbReference type="GeneID" id="14493175"/>
<name>I2GWG7_HENB6</name>
<keyword evidence="1" id="KW-0812">Transmembrane</keyword>
<dbReference type="GO" id="GO:0008139">
    <property type="term" value="F:nuclear localization sequence binding"/>
    <property type="evidence" value="ECO:0007669"/>
    <property type="project" value="EnsemblFungi"/>
</dbReference>
<dbReference type="Proteomes" id="UP000002866">
    <property type="component" value="Chromosome 1"/>
</dbReference>
<dbReference type="InterPro" id="IPR057941">
    <property type="entry name" value="TPR_TNPO3_IPO13_2nd"/>
</dbReference>
<evidence type="ECO:0000313" key="4">
    <source>
        <dbReference type="Proteomes" id="UP000002866"/>
    </source>
</evidence>
<dbReference type="eggNOG" id="KOG2081">
    <property type="taxonomic scope" value="Eukaryota"/>
</dbReference>
<dbReference type="InterPro" id="IPR058537">
    <property type="entry name" value="TPR_TNPO3_IPO13_4th"/>
</dbReference>
<dbReference type="KEGG" id="tbl:TBLA_0A06770"/>
<evidence type="ECO:0000259" key="2">
    <source>
        <dbReference type="PROSITE" id="PS50166"/>
    </source>
</evidence>
<dbReference type="HOGENOM" id="CLU_005996_0_0_1"/>
<dbReference type="EMBL" id="HE806316">
    <property type="protein sequence ID" value="CCH58469.1"/>
    <property type="molecule type" value="Genomic_DNA"/>
</dbReference>
<evidence type="ECO:0000313" key="3">
    <source>
        <dbReference type="EMBL" id="CCH58469.1"/>
    </source>
</evidence>
<dbReference type="InterPro" id="IPR016024">
    <property type="entry name" value="ARM-type_fold"/>
</dbReference>
<dbReference type="OrthoDB" id="435593at2759"/>
<accession>I2GWG7</accession>
<dbReference type="GO" id="GO:0061015">
    <property type="term" value="P:snRNA import into nucleus"/>
    <property type="evidence" value="ECO:0007669"/>
    <property type="project" value="EnsemblFungi"/>
</dbReference>
<dbReference type="Pfam" id="PF24138">
    <property type="entry name" value="TPR_TNPO3_IPO13_2nd"/>
    <property type="match status" value="1"/>
</dbReference>
<dbReference type="RefSeq" id="XP_004177988.1">
    <property type="nucleotide sequence ID" value="XM_004177940.1"/>
</dbReference>
<dbReference type="OMA" id="LECITSW"/>
<dbReference type="PANTHER" id="PTHR12363:SF53">
    <property type="entry name" value="MRNA TRANSPORT REGULATOR MTR10"/>
    <property type="match status" value="1"/>
</dbReference>
<dbReference type="InterPro" id="IPR001494">
    <property type="entry name" value="Importin-beta_N"/>
</dbReference>
<dbReference type="InParanoid" id="I2GWG7"/>
<dbReference type="GO" id="GO:0005737">
    <property type="term" value="C:cytoplasm"/>
    <property type="evidence" value="ECO:0007669"/>
    <property type="project" value="EnsemblFungi"/>
</dbReference>
<proteinExistence type="predicted"/>
<dbReference type="GO" id="GO:0006606">
    <property type="term" value="P:protein import into nucleus"/>
    <property type="evidence" value="ECO:0007669"/>
    <property type="project" value="EnsemblFungi"/>
</dbReference>